<keyword evidence="1" id="KW-1133">Transmembrane helix</keyword>
<evidence type="ECO:0000256" key="1">
    <source>
        <dbReference type="SAM" id="Phobius"/>
    </source>
</evidence>
<evidence type="ECO:0008006" key="5">
    <source>
        <dbReference type="Google" id="ProtNLM"/>
    </source>
</evidence>
<dbReference type="EMBL" id="MTKT01002534">
    <property type="protein sequence ID" value="OWM77515.1"/>
    <property type="molecule type" value="Genomic_DNA"/>
</dbReference>
<keyword evidence="1" id="KW-0812">Transmembrane</keyword>
<feature type="signal peptide" evidence="2">
    <location>
        <begin position="1"/>
        <end position="18"/>
    </location>
</feature>
<keyword evidence="2" id="KW-0732">Signal</keyword>
<accession>A0A218WXC9</accession>
<proteinExistence type="predicted"/>
<dbReference type="Proteomes" id="UP000197138">
    <property type="component" value="Unassembled WGS sequence"/>
</dbReference>
<sequence>MVLALDLLLEELLGPVHAVPRSLPGVCPWSCLLGCGHSHYAIQLVVTPARGSLELFELLLRLFGSSSTFVAPTTLLGLGSIAFLS</sequence>
<dbReference type="AlphaFoldDB" id="A0A218WXC9"/>
<evidence type="ECO:0000313" key="4">
    <source>
        <dbReference type="Proteomes" id="UP000197138"/>
    </source>
</evidence>
<gene>
    <name evidence="3" type="ORF">CDL15_Pgr016913</name>
</gene>
<organism evidence="3 4">
    <name type="scientific">Punica granatum</name>
    <name type="common">Pomegranate</name>
    <dbReference type="NCBI Taxonomy" id="22663"/>
    <lineage>
        <taxon>Eukaryota</taxon>
        <taxon>Viridiplantae</taxon>
        <taxon>Streptophyta</taxon>
        <taxon>Embryophyta</taxon>
        <taxon>Tracheophyta</taxon>
        <taxon>Spermatophyta</taxon>
        <taxon>Magnoliopsida</taxon>
        <taxon>eudicotyledons</taxon>
        <taxon>Gunneridae</taxon>
        <taxon>Pentapetalae</taxon>
        <taxon>rosids</taxon>
        <taxon>malvids</taxon>
        <taxon>Myrtales</taxon>
        <taxon>Lythraceae</taxon>
        <taxon>Punica</taxon>
    </lineage>
</organism>
<feature type="chain" id="PRO_5012962454" description="Secreted protein" evidence="2">
    <location>
        <begin position="19"/>
        <end position="85"/>
    </location>
</feature>
<evidence type="ECO:0000256" key="2">
    <source>
        <dbReference type="SAM" id="SignalP"/>
    </source>
</evidence>
<keyword evidence="1" id="KW-0472">Membrane</keyword>
<evidence type="ECO:0000313" key="3">
    <source>
        <dbReference type="EMBL" id="OWM77515.1"/>
    </source>
</evidence>
<comment type="caution">
    <text evidence="3">The sequence shown here is derived from an EMBL/GenBank/DDBJ whole genome shotgun (WGS) entry which is preliminary data.</text>
</comment>
<reference evidence="4" key="1">
    <citation type="journal article" date="2017" name="Plant J.">
        <title>The pomegranate (Punica granatum L.) genome and the genomics of punicalagin biosynthesis.</title>
        <authorList>
            <person name="Qin G."/>
            <person name="Xu C."/>
            <person name="Ming R."/>
            <person name="Tang H."/>
            <person name="Guyot R."/>
            <person name="Kramer E.M."/>
            <person name="Hu Y."/>
            <person name="Yi X."/>
            <person name="Qi Y."/>
            <person name="Xu X."/>
            <person name="Gao Z."/>
            <person name="Pan H."/>
            <person name="Jian J."/>
            <person name="Tian Y."/>
            <person name="Yue Z."/>
            <person name="Xu Y."/>
        </authorList>
    </citation>
    <scope>NUCLEOTIDE SEQUENCE [LARGE SCALE GENOMIC DNA]</scope>
    <source>
        <strain evidence="4">cv. Dabenzi</strain>
    </source>
</reference>
<protein>
    <recommendedName>
        <fullName evidence="5">Secreted protein</fullName>
    </recommendedName>
</protein>
<feature type="transmembrane region" description="Helical" evidence="1">
    <location>
        <begin position="62"/>
        <end position="84"/>
    </location>
</feature>
<name>A0A218WXC9_PUNGR</name>